<dbReference type="GO" id="GO:0006298">
    <property type="term" value="P:mismatch repair"/>
    <property type="evidence" value="ECO:0007669"/>
    <property type="project" value="UniProtKB-UniRule"/>
</dbReference>
<dbReference type="Pfam" id="PF05188">
    <property type="entry name" value="MutS_II"/>
    <property type="match status" value="1"/>
</dbReference>
<dbReference type="InterPro" id="IPR045076">
    <property type="entry name" value="MutS"/>
</dbReference>
<dbReference type="GO" id="GO:0003684">
    <property type="term" value="F:damaged DNA binding"/>
    <property type="evidence" value="ECO:0007669"/>
    <property type="project" value="UniProtKB-UniRule"/>
</dbReference>
<dbReference type="FunFam" id="3.40.1170.10:FF:000001">
    <property type="entry name" value="DNA mismatch repair protein MutS"/>
    <property type="match status" value="1"/>
</dbReference>
<evidence type="ECO:0000256" key="5">
    <source>
        <dbReference type="ARBA" id="ARBA00022840"/>
    </source>
</evidence>
<protein>
    <recommendedName>
        <fullName evidence="2 9">DNA mismatch repair protein MutS</fullName>
    </recommendedName>
</protein>
<keyword evidence="5 9" id="KW-0067">ATP-binding</keyword>
<evidence type="ECO:0000256" key="8">
    <source>
        <dbReference type="ARBA" id="ARBA00024647"/>
    </source>
</evidence>
<accession>A0A923NB74</accession>
<keyword evidence="7 9" id="KW-0234">DNA repair</keyword>
<dbReference type="InterPro" id="IPR036187">
    <property type="entry name" value="DNA_mismatch_repair_MutS_sf"/>
</dbReference>
<dbReference type="GO" id="GO:0005524">
    <property type="term" value="F:ATP binding"/>
    <property type="evidence" value="ECO:0007669"/>
    <property type="project" value="UniProtKB-UniRule"/>
</dbReference>
<feature type="region of interest" description="Disordered" evidence="11">
    <location>
        <begin position="826"/>
        <end position="858"/>
    </location>
</feature>
<dbReference type="SUPFAM" id="SSF53150">
    <property type="entry name" value="DNA repair protein MutS, domain II"/>
    <property type="match status" value="1"/>
</dbReference>
<dbReference type="InterPro" id="IPR027417">
    <property type="entry name" value="P-loop_NTPase"/>
</dbReference>
<feature type="compositionally biased region" description="Basic and acidic residues" evidence="11">
    <location>
        <begin position="828"/>
        <end position="845"/>
    </location>
</feature>
<evidence type="ECO:0000256" key="4">
    <source>
        <dbReference type="ARBA" id="ARBA00022763"/>
    </source>
</evidence>
<dbReference type="RefSeq" id="WP_417492967.1">
    <property type="nucleotide sequence ID" value="NZ_JACRWC010000008.1"/>
</dbReference>
<comment type="caution">
    <text evidence="13">The sequence shown here is derived from an EMBL/GenBank/DDBJ whole genome shotgun (WGS) entry which is preliminary data.</text>
</comment>
<organism evidence="13 14">
    <name type="scientific">Lentihominibacter faecis</name>
    <dbReference type="NCBI Taxonomy" id="2764712"/>
    <lineage>
        <taxon>Bacteria</taxon>
        <taxon>Bacillati</taxon>
        <taxon>Bacillota</taxon>
        <taxon>Clostridia</taxon>
        <taxon>Peptostreptococcales</taxon>
        <taxon>Anaerovoracaceae</taxon>
        <taxon>Lentihominibacter</taxon>
    </lineage>
</organism>
<dbReference type="InterPro" id="IPR016151">
    <property type="entry name" value="DNA_mismatch_repair_MutS_N"/>
</dbReference>
<dbReference type="SUPFAM" id="SSF52540">
    <property type="entry name" value="P-loop containing nucleoside triphosphate hydrolases"/>
    <property type="match status" value="1"/>
</dbReference>
<dbReference type="EMBL" id="JACRWC010000008">
    <property type="protein sequence ID" value="MBC5998482.1"/>
    <property type="molecule type" value="Genomic_DNA"/>
</dbReference>
<dbReference type="Pfam" id="PF00488">
    <property type="entry name" value="MutS_V"/>
    <property type="match status" value="1"/>
</dbReference>
<dbReference type="SUPFAM" id="SSF48334">
    <property type="entry name" value="DNA repair protein MutS, domain III"/>
    <property type="match status" value="1"/>
</dbReference>
<evidence type="ECO:0000256" key="7">
    <source>
        <dbReference type="ARBA" id="ARBA00023204"/>
    </source>
</evidence>
<dbReference type="FunFam" id="3.40.50.300:FF:000870">
    <property type="entry name" value="MutS protein homolog 4"/>
    <property type="match status" value="1"/>
</dbReference>
<keyword evidence="6 9" id="KW-0238">DNA-binding</keyword>
<feature type="binding site" evidence="9">
    <location>
        <begin position="624"/>
        <end position="631"/>
    </location>
    <ligand>
        <name>ATP</name>
        <dbReference type="ChEBI" id="CHEBI:30616"/>
    </ligand>
</feature>
<evidence type="ECO:0000256" key="3">
    <source>
        <dbReference type="ARBA" id="ARBA00022741"/>
    </source>
</evidence>
<dbReference type="InterPro" id="IPR007860">
    <property type="entry name" value="DNA_mmatch_repair_MutS_con_dom"/>
</dbReference>
<keyword evidence="14" id="KW-1185">Reference proteome</keyword>
<evidence type="ECO:0000256" key="6">
    <source>
        <dbReference type="ARBA" id="ARBA00023125"/>
    </source>
</evidence>
<evidence type="ECO:0000256" key="10">
    <source>
        <dbReference type="RuleBase" id="RU003756"/>
    </source>
</evidence>
<dbReference type="Pfam" id="PF01624">
    <property type="entry name" value="MutS_I"/>
    <property type="match status" value="1"/>
</dbReference>
<dbReference type="InterPro" id="IPR007861">
    <property type="entry name" value="DNA_mismatch_repair_MutS_clamp"/>
</dbReference>
<proteinExistence type="inferred from homology"/>
<reference evidence="13" key="1">
    <citation type="submission" date="2020-08" db="EMBL/GenBank/DDBJ databases">
        <authorList>
            <person name="Liu C."/>
            <person name="Sun Q."/>
        </authorList>
    </citation>
    <scope>NUCLEOTIDE SEQUENCE</scope>
    <source>
        <strain evidence="13">BX16</strain>
    </source>
</reference>
<dbReference type="NCBIfam" id="NF003810">
    <property type="entry name" value="PRK05399.1"/>
    <property type="match status" value="1"/>
</dbReference>
<gene>
    <name evidence="9 13" type="primary">mutS</name>
    <name evidence="13" type="ORF">H8876_00395</name>
</gene>
<evidence type="ECO:0000256" key="11">
    <source>
        <dbReference type="SAM" id="MobiDB-lite"/>
    </source>
</evidence>
<dbReference type="Gene3D" id="3.40.1170.10">
    <property type="entry name" value="DNA repair protein MutS, domain I"/>
    <property type="match status" value="1"/>
</dbReference>
<sequence>MAAKKLSPMMQQYMDIKEAHQDCILFFRLGDFYEMFFEDAKLVSRELELTLTGKNCGLEERAPMCGVPFHSADTYIARLIEKGHKVAICEQTEDPAAAKGLVKREVIRIVTPGTVLSSNMLKEKENNYIASIYTGEDSIGLAYCDVSTGEMNLTTIRGTNQRENLVNEIVKINAREVLVSQETDDKIDTEEMKPVTEAYFNIAADEFYRPDAVRDTIKRQFHVSALLGIGVEEDSPAEFALGSLLLYLLDTQKNSLGHIAFLNTYTLGQHMSLDKATIKNLELTETLFEKKLRGSLLGVLDKTGTAMGSRKLKQWIKEPLNDVTEIALRLDAVEYLTDSVLARNNIREQLKHVYDFERLTGRIACGSANGKDLIALSASCSALPDIKYELSECGSRLLEDLDDEISSLEEVRSQIDAAIVDDPPFTIKEGGLIKEGFSSELDELKHSIADAQNWIAGLEGSERERTGIKNLKVGYNKVFGYYLEVTKSYYDLIPENYIRKQTLSNCERFITPELKETERLVLNAETKINQLEYDLFLELRQNLQQYIGQIQKTSRAIASLDVLTSFAEVSEKYGYVKPQVDDGDVIRIEKGRHPVIEQTIRDGIFVSNDTYLNKEDQSLLLITGPNMSGKSTYMRQTALIVLMAQAGCFVPCERARIGVCDRIFTRIGASDNLAQGQSTFFVEMSELSYILNTATSRSLVILDEIGRGTSTYDGLSIAWAAAEYLCGSGRKIRTLFATHYHEMTALEGTLPGAKNLNVDVAEENGNVVFLHKIVEGSASRSYGIHVAKLAGAPKELLERAQERLADLENGSTADAVVLQAQRAAGALQERKTGEHGDLSAKKGMQDSDGAGTKSSAKGTVSEASEQLSFFDLAPSAITQRLRDLDLMNTTPSQALQILEELKEYL</sequence>
<dbReference type="Proteomes" id="UP000644115">
    <property type="component" value="Unassembled WGS sequence"/>
</dbReference>
<dbReference type="SMART" id="SM00533">
    <property type="entry name" value="MUTSd"/>
    <property type="match status" value="1"/>
</dbReference>
<dbReference type="HAMAP" id="MF_00096">
    <property type="entry name" value="MutS"/>
    <property type="match status" value="1"/>
</dbReference>
<dbReference type="FunFam" id="1.10.1420.10:FF:000001">
    <property type="entry name" value="DNA mismatch repair protein MutS"/>
    <property type="match status" value="1"/>
</dbReference>
<keyword evidence="3 9" id="KW-0547">Nucleotide-binding</keyword>
<dbReference type="InterPro" id="IPR000432">
    <property type="entry name" value="DNA_mismatch_repair_MutS_C"/>
</dbReference>
<dbReference type="Gene3D" id="1.10.1420.10">
    <property type="match status" value="2"/>
</dbReference>
<dbReference type="InterPro" id="IPR036678">
    <property type="entry name" value="MutS_con_dom_sf"/>
</dbReference>
<dbReference type="PANTHER" id="PTHR11361:SF34">
    <property type="entry name" value="DNA MISMATCH REPAIR PROTEIN MSH1, MITOCHONDRIAL"/>
    <property type="match status" value="1"/>
</dbReference>
<dbReference type="GO" id="GO:0005829">
    <property type="term" value="C:cytosol"/>
    <property type="evidence" value="ECO:0007669"/>
    <property type="project" value="TreeGrafter"/>
</dbReference>
<dbReference type="SMART" id="SM00534">
    <property type="entry name" value="MUTSac"/>
    <property type="match status" value="1"/>
</dbReference>
<dbReference type="PIRSF" id="PIRSF037677">
    <property type="entry name" value="DNA_mis_repair_Msh6"/>
    <property type="match status" value="1"/>
</dbReference>
<dbReference type="Gene3D" id="3.30.420.110">
    <property type="entry name" value="MutS, connector domain"/>
    <property type="match status" value="1"/>
</dbReference>
<dbReference type="AlphaFoldDB" id="A0A923NB74"/>
<comment type="function">
    <text evidence="8 9">This protein is involved in the repair of mismatches in DNA. It is possible that it carries out the mismatch recognition step. This protein has a weak ATPase activity.</text>
</comment>
<dbReference type="PROSITE" id="PS00486">
    <property type="entry name" value="DNA_MISMATCH_REPAIR_2"/>
    <property type="match status" value="1"/>
</dbReference>
<dbReference type="InterPro" id="IPR007695">
    <property type="entry name" value="DNA_mismatch_repair_MutS-lik_N"/>
</dbReference>
<dbReference type="GO" id="GO:0140664">
    <property type="term" value="F:ATP-dependent DNA damage sensor activity"/>
    <property type="evidence" value="ECO:0007669"/>
    <property type="project" value="InterPro"/>
</dbReference>
<dbReference type="SUPFAM" id="SSF55271">
    <property type="entry name" value="DNA repair protein MutS, domain I"/>
    <property type="match status" value="1"/>
</dbReference>
<comment type="similarity">
    <text evidence="1 9 10">Belongs to the DNA mismatch repair MutS family.</text>
</comment>
<evidence type="ECO:0000313" key="14">
    <source>
        <dbReference type="Proteomes" id="UP000644115"/>
    </source>
</evidence>
<dbReference type="Gene3D" id="3.40.50.300">
    <property type="entry name" value="P-loop containing nucleotide triphosphate hydrolases"/>
    <property type="match status" value="1"/>
</dbReference>
<evidence type="ECO:0000256" key="9">
    <source>
        <dbReference type="HAMAP-Rule" id="MF_00096"/>
    </source>
</evidence>
<dbReference type="NCBIfam" id="TIGR01070">
    <property type="entry name" value="mutS1"/>
    <property type="match status" value="1"/>
</dbReference>
<feature type="domain" description="DNA mismatch repair proteins mutS family" evidence="12">
    <location>
        <begin position="698"/>
        <end position="714"/>
    </location>
</feature>
<dbReference type="CDD" id="cd03284">
    <property type="entry name" value="ABC_MutS1"/>
    <property type="match status" value="1"/>
</dbReference>
<evidence type="ECO:0000256" key="1">
    <source>
        <dbReference type="ARBA" id="ARBA00006271"/>
    </source>
</evidence>
<dbReference type="PANTHER" id="PTHR11361">
    <property type="entry name" value="DNA MISMATCH REPAIR PROTEIN MUTS FAMILY MEMBER"/>
    <property type="match status" value="1"/>
</dbReference>
<dbReference type="InterPro" id="IPR007696">
    <property type="entry name" value="DNA_mismatch_repair_MutS_core"/>
</dbReference>
<evidence type="ECO:0000313" key="13">
    <source>
        <dbReference type="EMBL" id="MBC5998482.1"/>
    </source>
</evidence>
<keyword evidence="4 9" id="KW-0227">DNA damage</keyword>
<dbReference type="InterPro" id="IPR017261">
    <property type="entry name" value="DNA_mismatch_repair_MutS/MSH"/>
</dbReference>
<dbReference type="InterPro" id="IPR005748">
    <property type="entry name" value="DNA_mismatch_repair_MutS"/>
</dbReference>
<name>A0A923NB74_9FIRM</name>
<evidence type="ECO:0000256" key="2">
    <source>
        <dbReference type="ARBA" id="ARBA00021982"/>
    </source>
</evidence>
<dbReference type="GO" id="GO:0030983">
    <property type="term" value="F:mismatched DNA binding"/>
    <property type="evidence" value="ECO:0007669"/>
    <property type="project" value="InterPro"/>
</dbReference>
<evidence type="ECO:0000259" key="12">
    <source>
        <dbReference type="PROSITE" id="PS00486"/>
    </source>
</evidence>
<dbReference type="Pfam" id="PF05190">
    <property type="entry name" value="MutS_IV"/>
    <property type="match status" value="1"/>
</dbReference>
<dbReference type="Pfam" id="PF05192">
    <property type="entry name" value="MutS_III"/>
    <property type="match status" value="1"/>
</dbReference>